<proteinExistence type="predicted"/>
<dbReference type="EMBL" id="CP022098">
    <property type="protein sequence ID" value="ATB41527.1"/>
    <property type="molecule type" value="Genomic_DNA"/>
</dbReference>
<dbReference type="Proteomes" id="UP000217257">
    <property type="component" value="Chromosome"/>
</dbReference>
<dbReference type="KEGG" id="cfus:CYFUS_006993"/>
<dbReference type="Pfam" id="PF15579">
    <property type="entry name" value="Imm52"/>
    <property type="match status" value="1"/>
</dbReference>
<name>A0A250JDD6_9BACT</name>
<evidence type="ECO:0000313" key="3">
    <source>
        <dbReference type="Proteomes" id="UP000217257"/>
    </source>
</evidence>
<dbReference type="AlphaFoldDB" id="A0A250JDD6"/>
<sequence>MPKTFQRIESYYAGAYWGPRKESPEECARRAEAFWSAMAKVDPSFSRWFQQGRSRKDALSRPIEPTRESLEKLIRRGRDRQFEDLGYSVWAWNGVCVDYEDSGLNFSCGAYSEAVSNVCVCSLPTRGSNAERVLSVPVLTELMRSMVLAWEPGFALVTSSMLRETMLRETVTSIGIAGTFVGWIMYFPRSRGTVPPLPAPVRIEPVEDKGMLVILTPDLLTVSNPEHVELAQRVQGLLDRAGLLEPIITP</sequence>
<organism evidence="2 3">
    <name type="scientific">Cystobacter fuscus</name>
    <dbReference type="NCBI Taxonomy" id="43"/>
    <lineage>
        <taxon>Bacteria</taxon>
        <taxon>Pseudomonadati</taxon>
        <taxon>Myxococcota</taxon>
        <taxon>Myxococcia</taxon>
        <taxon>Myxococcales</taxon>
        <taxon>Cystobacterineae</taxon>
        <taxon>Archangiaceae</taxon>
        <taxon>Cystobacter</taxon>
    </lineage>
</organism>
<gene>
    <name evidence="2" type="ORF">CYFUS_006993</name>
</gene>
<feature type="domain" description="Immunity protein 52" evidence="1">
    <location>
        <begin position="9"/>
        <end position="246"/>
    </location>
</feature>
<evidence type="ECO:0000313" key="2">
    <source>
        <dbReference type="EMBL" id="ATB41527.1"/>
    </source>
</evidence>
<dbReference type="RefSeq" id="WP_095989237.1">
    <property type="nucleotide sequence ID" value="NZ_CP022098.1"/>
</dbReference>
<accession>A0A250JDD6</accession>
<reference evidence="2 3" key="1">
    <citation type="submission" date="2017-06" db="EMBL/GenBank/DDBJ databases">
        <title>Sequencing and comparative analysis of myxobacterial genomes.</title>
        <authorList>
            <person name="Rupp O."/>
            <person name="Goesmann A."/>
            <person name="Sogaard-Andersen L."/>
        </authorList>
    </citation>
    <scope>NUCLEOTIDE SEQUENCE [LARGE SCALE GENOMIC DNA]</scope>
    <source>
        <strain evidence="2 3">DSM 52655</strain>
    </source>
</reference>
<protein>
    <recommendedName>
        <fullName evidence="1">Immunity protein 52 domain-containing protein</fullName>
    </recommendedName>
</protein>
<evidence type="ECO:0000259" key="1">
    <source>
        <dbReference type="Pfam" id="PF15579"/>
    </source>
</evidence>
<dbReference type="InterPro" id="IPR028969">
    <property type="entry name" value="Imm52"/>
</dbReference>